<feature type="region of interest" description="Disordered" evidence="1">
    <location>
        <begin position="279"/>
        <end position="298"/>
    </location>
</feature>
<feature type="compositionally biased region" description="Basic and acidic residues" evidence="1">
    <location>
        <begin position="279"/>
        <end position="292"/>
    </location>
</feature>
<evidence type="ECO:0000259" key="2">
    <source>
        <dbReference type="Pfam" id="PF25545"/>
    </source>
</evidence>
<feature type="region of interest" description="Disordered" evidence="1">
    <location>
        <begin position="1"/>
        <end position="95"/>
    </location>
</feature>
<dbReference type="Pfam" id="PF25545">
    <property type="entry name" value="DUF7924"/>
    <property type="match status" value="1"/>
</dbReference>
<evidence type="ECO:0000313" key="4">
    <source>
        <dbReference type="Proteomes" id="UP000696573"/>
    </source>
</evidence>
<keyword evidence="4" id="KW-1185">Reference proteome</keyword>
<sequence length="520" mass="57621">MFGTRSRVRATELSAQASGQPQEPLVQQRAEPPVQQQAESPVQQQAESPVQQRVEPPAHERAEPPVHERIDTIDEEQGLNQREAGQDTKVADKPPQRLYSLYENPHSKSPGFRQSQQGERLLNWLESIKPYRIHRPRSDTNVQILPEFYTNMPPKSTLKDSTIGPQDQGTIYHSAGVSGVEPVSKANPRPVLDRGYRDTLQATEVILLEAEETVATNIQSVIDVINSKCGQTPDPKGELGSQSLSDECVNMAINGANEQEVTRFFDSYFFSKKELPKNVRRNDGPMRRDDVPKSSSTVGNISIPNPDLLLGYRGKSFPHVQPGQLNAWDTNLAKFAFLSVDYKGDSASTGSLWVATNQCLVATATCVRTMMKLRDEVKTRGAVEVADTLDGHIFGLVASGTEARLFITFAGNDGKRKYMKFIRGFLLYNTAQRQDLGRCIKQIFKWAEERQGRIVAAIDVILERRLTEANMTAANMTAANMMAASMMAANMMAANMMAANTTAANKRTHDDDGDGPPTKR</sequence>
<protein>
    <recommendedName>
        <fullName evidence="2">DUF7924 domain-containing protein</fullName>
    </recommendedName>
</protein>
<dbReference type="Proteomes" id="UP000696573">
    <property type="component" value="Unassembled WGS sequence"/>
</dbReference>
<feature type="domain" description="DUF7924" evidence="2">
    <location>
        <begin position="257"/>
        <end position="458"/>
    </location>
</feature>
<accession>A0A9N9VD93</accession>
<evidence type="ECO:0000256" key="1">
    <source>
        <dbReference type="SAM" id="MobiDB-lite"/>
    </source>
</evidence>
<comment type="caution">
    <text evidence="3">The sequence shown here is derived from an EMBL/GenBank/DDBJ whole genome shotgun (WGS) entry which is preliminary data.</text>
</comment>
<reference evidence="3" key="1">
    <citation type="submission" date="2021-10" db="EMBL/GenBank/DDBJ databases">
        <authorList>
            <person name="Piombo E."/>
        </authorList>
    </citation>
    <scope>NUCLEOTIDE SEQUENCE</scope>
</reference>
<gene>
    <name evidence="3" type="ORF">CRHIZ90672A_00000432</name>
</gene>
<feature type="compositionally biased region" description="Basic and acidic residues" evidence="1">
    <location>
        <begin position="84"/>
        <end position="95"/>
    </location>
</feature>
<dbReference type="AlphaFoldDB" id="A0A9N9VD93"/>
<name>A0A9N9VD93_9HYPO</name>
<dbReference type="InterPro" id="IPR057684">
    <property type="entry name" value="DUF7924"/>
</dbReference>
<feature type="compositionally biased region" description="Low complexity" evidence="1">
    <location>
        <begin position="30"/>
        <end position="48"/>
    </location>
</feature>
<proteinExistence type="predicted"/>
<feature type="compositionally biased region" description="Basic and acidic residues" evidence="1">
    <location>
        <begin position="56"/>
        <end position="72"/>
    </location>
</feature>
<dbReference type="EMBL" id="CABFNQ020000694">
    <property type="protein sequence ID" value="CAH0024017.1"/>
    <property type="molecule type" value="Genomic_DNA"/>
</dbReference>
<dbReference type="OrthoDB" id="5426775at2759"/>
<organism evidence="3 4">
    <name type="scientific">Clonostachys rhizophaga</name>
    <dbReference type="NCBI Taxonomy" id="160324"/>
    <lineage>
        <taxon>Eukaryota</taxon>
        <taxon>Fungi</taxon>
        <taxon>Dikarya</taxon>
        <taxon>Ascomycota</taxon>
        <taxon>Pezizomycotina</taxon>
        <taxon>Sordariomycetes</taxon>
        <taxon>Hypocreomycetidae</taxon>
        <taxon>Hypocreales</taxon>
        <taxon>Bionectriaceae</taxon>
        <taxon>Clonostachys</taxon>
    </lineage>
</organism>
<evidence type="ECO:0000313" key="3">
    <source>
        <dbReference type="EMBL" id="CAH0024017.1"/>
    </source>
</evidence>